<sequence length="271" mass="28476">MGNTPQNPIGIFDSGVGGLTVTRAVMERLPAERIVYFGDTARVPYGVKSPETVRRYAAEIVRFLLEKDVKLLIVACNTMAAVALPAITALSPVPVLEVIDAGARSALAATRTGRIGIIATPSTVHSGAYQAAIARRGGDAARTVARACPLFVPLAEEGFLDHPATRLIAREYLAPVLAENPDTLILGCTHYPLLRPLLQDEAGPAVTLVDSASAVAGDALRVLTGAGLLADSGQTPGHDFYVTDAPDRLRDIGELFLGRPLPDVHLVSLGC</sequence>
<dbReference type="Gene3D" id="3.40.50.1860">
    <property type="match status" value="2"/>
</dbReference>
<evidence type="ECO:0000256" key="5">
    <source>
        <dbReference type="ARBA" id="ARBA00023235"/>
    </source>
</evidence>
<dbReference type="InterPro" id="IPR004391">
    <property type="entry name" value="Glu_race"/>
</dbReference>
<dbReference type="HAMAP" id="MF_00258">
    <property type="entry name" value="Glu_racemase"/>
    <property type="match status" value="1"/>
</dbReference>
<dbReference type="GO" id="GO:0008360">
    <property type="term" value="P:regulation of cell shape"/>
    <property type="evidence" value="ECO:0007669"/>
    <property type="project" value="UniProtKB-KW"/>
</dbReference>
<evidence type="ECO:0000256" key="1">
    <source>
        <dbReference type="ARBA" id="ARBA00001602"/>
    </source>
</evidence>
<keyword evidence="4" id="KW-0573">Peptidoglycan synthesis</keyword>
<dbReference type="EMBL" id="LNQE01000011">
    <property type="protein sequence ID" value="KUG29994.1"/>
    <property type="molecule type" value="Genomic_DNA"/>
</dbReference>
<accession>A0A0W8GA39</accession>
<dbReference type="InterPro" id="IPR033134">
    <property type="entry name" value="Asp/Glu_racemase_AS_2"/>
</dbReference>
<dbReference type="GO" id="GO:0071555">
    <property type="term" value="P:cell wall organization"/>
    <property type="evidence" value="ECO:0007669"/>
    <property type="project" value="UniProtKB-KW"/>
</dbReference>
<dbReference type="GO" id="GO:0008881">
    <property type="term" value="F:glutamate racemase activity"/>
    <property type="evidence" value="ECO:0007669"/>
    <property type="project" value="UniProtKB-EC"/>
</dbReference>
<evidence type="ECO:0000313" key="7">
    <source>
        <dbReference type="EMBL" id="KUG29994.1"/>
    </source>
</evidence>
<evidence type="ECO:0000256" key="4">
    <source>
        <dbReference type="ARBA" id="ARBA00022984"/>
    </source>
</evidence>
<dbReference type="SUPFAM" id="SSF53681">
    <property type="entry name" value="Aspartate/glutamate racemase"/>
    <property type="match status" value="2"/>
</dbReference>
<reference evidence="7" key="1">
    <citation type="journal article" date="2015" name="Proc. Natl. Acad. Sci. U.S.A.">
        <title>Networks of energetic and metabolic interactions define dynamics in microbial communities.</title>
        <authorList>
            <person name="Embree M."/>
            <person name="Liu J.K."/>
            <person name="Al-Bassam M.M."/>
            <person name="Zengler K."/>
        </authorList>
    </citation>
    <scope>NUCLEOTIDE SEQUENCE</scope>
</reference>
<dbReference type="InterPro" id="IPR015942">
    <property type="entry name" value="Asp/Glu/hydantoin_racemase"/>
</dbReference>
<dbReference type="PANTHER" id="PTHR21198">
    <property type="entry name" value="GLUTAMATE RACEMASE"/>
    <property type="match status" value="1"/>
</dbReference>
<comment type="catalytic activity">
    <reaction evidence="1">
        <text>L-glutamate = D-glutamate</text>
        <dbReference type="Rhea" id="RHEA:12813"/>
        <dbReference type="ChEBI" id="CHEBI:29985"/>
        <dbReference type="ChEBI" id="CHEBI:29986"/>
        <dbReference type="EC" id="5.1.1.3"/>
    </reaction>
</comment>
<name>A0A0W8GA39_9ZZZZ</name>
<proteinExistence type="inferred from homology"/>
<protein>
    <recommendedName>
        <fullName evidence="2">glutamate racemase</fullName>
        <ecNumber evidence="2">5.1.1.3</ecNumber>
    </recommendedName>
</protein>
<evidence type="ECO:0000256" key="3">
    <source>
        <dbReference type="ARBA" id="ARBA00022960"/>
    </source>
</evidence>
<evidence type="ECO:0000256" key="2">
    <source>
        <dbReference type="ARBA" id="ARBA00013090"/>
    </source>
</evidence>
<keyword evidence="6" id="KW-0961">Cell wall biogenesis/degradation</keyword>
<dbReference type="GO" id="GO:0009252">
    <property type="term" value="P:peptidoglycan biosynthetic process"/>
    <property type="evidence" value="ECO:0007669"/>
    <property type="project" value="UniProtKB-KW"/>
</dbReference>
<comment type="caution">
    <text evidence="7">The sequence shown here is derived from an EMBL/GenBank/DDBJ whole genome shotgun (WGS) entry which is preliminary data.</text>
</comment>
<dbReference type="InterPro" id="IPR001920">
    <property type="entry name" value="Asp/Glu_race"/>
</dbReference>
<keyword evidence="5 7" id="KW-0413">Isomerase</keyword>
<dbReference type="PROSITE" id="PS00924">
    <property type="entry name" value="ASP_GLU_RACEMASE_2"/>
    <property type="match status" value="1"/>
</dbReference>
<dbReference type="PANTHER" id="PTHR21198:SF2">
    <property type="entry name" value="GLUTAMATE RACEMASE"/>
    <property type="match status" value="1"/>
</dbReference>
<dbReference type="Pfam" id="PF01177">
    <property type="entry name" value="Asp_Glu_race"/>
    <property type="match status" value="1"/>
</dbReference>
<dbReference type="EC" id="5.1.1.3" evidence="2"/>
<keyword evidence="3" id="KW-0133">Cell shape</keyword>
<evidence type="ECO:0000256" key="6">
    <source>
        <dbReference type="ARBA" id="ARBA00023316"/>
    </source>
</evidence>
<gene>
    <name evidence="7" type="ORF">ASZ90_000109</name>
</gene>
<dbReference type="AlphaFoldDB" id="A0A0W8GA39"/>
<organism evidence="7">
    <name type="scientific">hydrocarbon metagenome</name>
    <dbReference type="NCBI Taxonomy" id="938273"/>
    <lineage>
        <taxon>unclassified sequences</taxon>
        <taxon>metagenomes</taxon>
        <taxon>ecological metagenomes</taxon>
    </lineage>
</organism>
<dbReference type="NCBIfam" id="TIGR00067">
    <property type="entry name" value="glut_race"/>
    <property type="match status" value="1"/>
</dbReference>
<dbReference type="FunFam" id="3.40.50.1860:FF:000002">
    <property type="entry name" value="Glutamate racemase"/>
    <property type="match status" value="1"/>
</dbReference>